<reference evidence="1" key="1">
    <citation type="journal article" date="2023" name="Mol. Phylogenet. Evol.">
        <title>Genome-scale phylogeny and comparative genomics of the fungal order Sordariales.</title>
        <authorList>
            <person name="Hensen N."/>
            <person name="Bonometti L."/>
            <person name="Westerberg I."/>
            <person name="Brannstrom I.O."/>
            <person name="Guillou S."/>
            <person name="Cros-Aarteil S."/>
            <person name="Calhoun S."/>
            <person name="Haridas S."/>
            <person name="Kuo A."/>
            <person name="Mondo S."/>
            <person name="Pangilinan J."/>
            <person name="Riley R."/>
            <person name="LaButti K."/>
            <person name="Andreopoulos B."/>
            <person name="Lipzen A."/>
            <person name="Chen C."/>
            <person name="Yan M."/>
            <person name="Daum C."/>
            <person name="Ng V."/>
            <person name="Clum A."/>
            <person name="Steindorff A."/>
            <person name="Ohm R.A."/>
            <person name="Martin F."/>
            <person name="Silar P."/>
            <person name="Natvig D.O."/>
            <person name="Lalanne C."/>
            <person name="Gautier V."/>
            <person name="Ament-Velasquez S.L."/>
            <person name="Kruys A."/>
            <person name="Hutchinson M.I."/>
            <person name="Powell A.J."/>
            <person name="Barry K."/>
            <person name="Miller A.N."/>
            <person name="Grigoriev I.V."/>
            <person name="Debuchy R."/>
            <person name="Gladieux P."/>
            <person name="Hiltunen Thoren M."/>
            <person name="Johannesson H."/>
        </authorList>
    </citation>
    <scope>NUCLEOTIDE SEQUENCE</scope>
    <source>
        <strain evidence="1">CBS 168.71</strain>
    </source>
</reference>
<dbReference type="Proteomes" id="UP001278766">
    <property type="component" value="Unassembled WGS sequence"/>
</dbReference>
<name>A0AAE0HPZ3_9PEZI</name>
<protein>
    <submittedName>
        <fullName evidence="1">Uncharacterized protein</fullName>
    </submittedName>
</protein>
<evidence type="ECO:0000313" key="1">
    <source>
        <dbReference type="EMBL" id="KAK3300489.1"/>
    </source>
</evidence>
<dbReference type="EMBL" id="JAUEPN010000001">
    <property type="protein sequence ID" value="KAK3300489.1"/>
    <property type="molecule type" value="Genomic_DNA"/>
</dbReference>
<organism evidence="1 2">
    <name type="scientific">Chaetomium fimeti</name>
    <dbReference type="NCBI Taxonomy" id="1854472"/>
    <lineage>
        <taxon>Eukaryota</taxon>
        <taxon>Fungi</taxon>
        <taxon>Dikarya</taxon>
        <taxon>Ascomycota</taxon>
        <taxon>Pezizomycotina</taxon>
        <taxon>Sordariomycetes</taxon>
        <taxon>Sordariomycetidae</taxon>
        <taxon>Sordariales</taxon>
        <taxon>Chaetomiaceae</taxon>
        <taxon>Chaetomium</taxon>
    </lineage>
</organism>
<dbReference type="AlphaFoldDB" id="A0AAE0HPZ3"/>
<dbReference type="GeneID" id="87842798"/>
<proteinExistence type="predicted"/>
<reference evidence="1" key="2">
    <citation type="submission" date="2023-06" db="EMBL/GenBank/DDBJ databases">
        <authorList>
            <consortium name="Lawrence Berkeley National Laboratory"/>
            <person name="Haridas S."/>
            <person name="Hensen N."/>
            <person name="Bonometti L."/>
            <person name="Westerberg I."/>
            <person name="Brannstrom I.O."/>
            <person name="Guillou S."/>
            <person name="Cros-Aarteil S."/>
            <person name="Calhoun S."/>
            <person name="Kuo A."/>
            <person name="Mondo S."/>
            <person name="Pangilinan J."/>
            <person name="Riley R."/>
            <person name="Labutti K."/>
            <person name="Andreopoulos B."/>
            <person name="Lipzen A."/>
            <person name="Chen C."/>
            <person name="Yanf M."/>
            <person name="Daum C."/>
            <person name="Ng V."/>
            <person name="Clum A."/>
            <person name="Steindorff A."/>
            <person name="Ohm R."/>
            <person name="Martin F."/>
            <person name="Silar P."/>
            <person name="Natvig D."/>
            <person name="Lalanne C."/>
            <person name="Gautier V."/>
            <person name="Ament-Velasquez S.L."/>
            <person name="Kruys A."/>
            <person name="Hutchinson M.I."/>
            <person name="Powell A.J."/>
            <person name="Barry K."/>
            <person name="Miller A.N."/>
            <person name="Grigoriev I.V."/>
            <person name="Debuchy R."/>
            <person name="Gladieux P."/>
            <person name="Thoren M.H."/>
            <person name="Johannesson H."/>
        </authorList>
    </citation>
    <scope>NUCLEOTIDE SEQUENCE</scope>
    <source>
        <strain evidence="1">CBS 168.71</strain>
    </source>
</reference>
<sequence length="180" mass="18916">MALLGTPFYLDAALWAKTGDRFYRLTGGGPGGSLEDDLAKSEKLTETSKGFKALLGKGSLELVAFYEGKASTVSGGAQEMIRGLTAVKVPGAPNPTRLAITHQGMARAVTADDDHFRRISRVLVEWVDELAEERNEEKGANQVAKFEGDNIGGFQLGFNPGTINGVTLGGSGGSKGARGE</sequence>
<dbReference type="RefSeq" id="XP_062664003.1">
    <property type="nucleotide sequence ID" value="XM_062805850.1"/>
</dbReference>
<comment type="caution">
    <text evidence="1">The sequence shown here is derived from an EMBL/GenBank/DDBJ whole genome shotgun (WGS) entry which is preliminary data.</text>
</comment>
<gene>
    <name evidence="1" type="ORF">B0H64DRAFT_428550</name>
</gene>
<evidence type="ECO:0000313" key="2">
    <source>
        <dbReference type="Proteomes" id="UP001278766"/>
    </source>
</evidence>
<keyword evidence="2" id="KW-1185">Reference proteome</keyword>
<accession>A0AAE0HPZ3</accession>